<dbReference type="InterPro" id="IPR002999">
    <property type="entry name" value="Tudor"/>
</dbReference>
<dbReference type="GO" id="GO:0008270">
    <property type="term" value="F:zinc ion binding"/>
    <property type="evidence" value="ECO:0007669"/>
    <property type="project" value="UniProtKB-KW"/>
</dbReference>
<dbReference type="PROSITE" id="PS50304">
    <property type="entry name" value="TUDOR"/>
    <property type="match status" value="1"/>
</dbReference>
<feature type="compositionally biased region" description="Basic and acidic residues" evidence="2">
    <location>
        <begin position="789"/>
        <end position="800"/>
    </location>
</feature>
<dbReference type="WBParaSite" id="PgB01_g024_t05">
    <property type="protein sequence ID" value="PgB01_g024_t05"/>
    <property type="gene ID" value="PgB01_g024"/>
</dbReference>
<accession>A0A914ZCM2</accession>
<evidence type="ECO:0000259" key="3">
    <source>
        <dbReference type="PROSITE" id="PS50158"/>
    </source>
</evidence>
<feature type="compositionally biased region" description="Polar residues" evidence="2">
    <location>
        <begin position="804"/>
        <end position="825"/>
    </location>
</feature>
<evidence type="ECO:0000256" key="1">
    <source>
        <dbReference type="PROSITE-ProRule" id="PRU00047"/>
    </source>
</evidence>
<dbReference type="InterPro" id="IPR050621">
    <property type="entry name" value="Tudor_domain_containing"/>
</dbReference>
<dbReference type="AlphaFoldDB" id="A0A914ZCM2"/>
<keyword evidence="5" id="KW-1185">Reference proteome</keyword>
<evidence type="ECO:0000313" key="7">
    <source>
        <dbReference type="WBParaSite" id="PgB01_g024_t04"/>
    </source>
</evidence>
<reference evidence="6 7" key="1">
    <citation type="submission" date="2022-11" db="UniProtKB">
        <authorList>
            <consortium name="WormBaseParasite"/>
        </authorList>
    </citation>
    <scope>IDENTIFICATION</scope>
</reference>
<evidence type="ECO:0000259" key="4">
    <source>
        <dbReference type="PROSITE" id="PS50304"/>
    </source>
</evidence>
<feature type="region of interest" description="Disordered" evidence="2">
    <location>
        <begin position="451"/>
        <end position="474"/>
    </location>
</feature>
<feature type="compositionally biased region" description="Basic and acidic residues" evidence="2">
    <location>
        <begin position="460"/>
        <end position="474"/>
    </location>
</feature>
<feature type="compositionally biased region" description="Polar residues" evidence="2">
    <location>
        <begin position="872"/>
        <end position="881"/>
    </location>
</feature>
<dbReference type="SUPFAM" id="SSF63748">
    <property type="entry name" value="Tudor/PWWP/MBT"/>
    <property type="match status" value="2"/>
</dbReference>
<organism evidence="5 6">
    <name type="scientific">Parascaris univalens</name>
    <name type="common">Nematode worm</name>
    <dbReference type="NCBI Taxonomy" id="6257"/>
    <lineage>
        <taxon>Eukaryota</taxon>
        <taxon>Metazoa</taxon>
        <taxon>Ecdysozoa</taxon>
        <taxon>Nematoda</taxon>
        <taxon>Chromadorea</taxon>
        <taxon>Rhabditida</taxon>
        <taxon>Spirurina</taxon>
        <taxon>Ascaridomorpha</taxon>
        <taxon>Ascaridoidea</taxon>
        <taxon>Ascarididae</taxon>
        <taxon>Parascaris</taxon>
    </lineage>
</organism>
<dbReference type="Pfam" id="PF00098">
    <property type="entry name" value="zf-CCHC"/>
    <property type="match status" value="1"/>
</dbReference>
<feature type="domain" description="Tudor" evidence="4">
    <location>
        <begin position="967"/>
        <end position="1025"/>
    </location>
</feature>
<feature type="domain" description="CCHC-type" evidence="3">
    <location>
        <begin position="770"/>
        <end position="785"/>
    </location>
</feature>
<dbReference type="GO" id="GO:0003676">
    <property type="term" value="F:nucleic acid binding"/>
    <property type="evidence" value="ECO:0007669"/>
    <property type="project" value="InterPro"/>
</dbReference>
<feature type="region of interest" description="Disordered" evidence="2">
    <location>
        <begin position="605"/>
        <end position="764"/>
    </location>
</feature>
<keyword evidence="1" id="KW-0863">Zinc-finger</keyword>
<feature type="region of interest" description="Disordered" evidence="2">
    <location>
        <begin position="781"/>
        <end position="884"/>
    </location>
</feature>
<dbReference type="PANTHER" id="PTHR22948">
    <property type="entry name" value="TUDOR DOMAIN CONTAINING PROTEIN"/>
    <property type="match status" value="1"/>
</dbReference>
<protein>
    <submittedName>
        <fullName evidence="6 7">Tudor domain-containing protein</fullName>
    </submittedName>
</protein>
<dbReference type="PROSITE" id="PS50158">
    <property type="entry name" value="ZF_CCHC"/>
    <property type="match status" value="1"/>
</dbReference>
<dbReference type="SUPFAM" id="SSF57756">
    <property type="entry name" value="Retrovirus zinc finger-like domains"/>
    <property type="match status" value="1"/>
</dbReference>
<dbReference type="InterPro" id="IPR001878">
    <property type="entry name" value="Znf_CCHC"/>
</dbReference>
<dbReference type="Proteomes" id="UP000887569">
    <property type="component" value="Unplaced"/>
</dbReference>
<feature type="compositionally biased region" description="Basic and acidic residues" evidence="2">
    <location>
        <begin position="747"/>
        <end position="760"/>
    </location>
</feature>
<name>A0A914ZCM2_PARUN</name>
<sequence>MVMETAFAHDFEDKLASPKALWLTRNSRTVNLMARTGSTPVSLDVELGSNFKARVVLVDRDECHVYVRPLAARRHYEALEEILSEVDMNTCVKPAEITPGFVYLMKRNTSAGGSFRGIITKEERSKHYKVFDVDTGLVTSVRGEDVVELPPTLRTLPPLVLCLAVPSTVVDTRAPDLLQEDSIVVCRFDSERMVCVKGAYPPVLIGGIQVENSSDEASQVYTDHHIRRIFGRFCSLETINNVSESESDVEESRNNDFENGEKMGCVGSPTSQFTFVPFTVSLPCQVVARVSRKISFDFYAMRDTNLLVDLYEFIKRPMKRVEIPRLTTNGVSVACIARTARPTKKEARLYRALAKNFDQTRGTCMAYLIDYDQSVECDISSLFDITEQPPEVRKMPTAAFFFNVKSSTSGRGSIGKSFQMRQGDLCNVYLMTKQNGSYTGTVSFPASALSRRQFDEEDRQEDHRRMRGEDGEDEARGVDIRKMEAELKERAESLRREREIFELAKRKRTQELSLVTMQLQVANISRKMDIIATSGFSNGTLGLFEHPILNATLTNAFMQHQQWQQTTSHTVNSVGAQSINQAVINMQQMLLGQQGNVMFGSCSAPASDGSAMNGQSDGPSGPFVRLPESTCPSSSPSTTAYSRSVVSDVFNGDTRSEVCPPSETWSRNLPKRPSRRPLQFVNSRLSDRMESKTPFGARSSYASYNEHRHGSGDYGEIPKQPERKFRWPKKDRDARFVNGSHSSSRNSPREYYSRRGEGSRYPRKGNQITCTFCQEEGHLASNCPSNRALHSDPRREDHRWGGLNNFNGESQSTFEQDARSEQTFYVSRPRDRDGNLLYTSDESSESEMANEVPSDVESGVVAEDDDSKEKSNGPTSDTQLSPAPDEELVPAIIFSAGHLIKALKYEPYFEYVKVNKGQEYIVKRSDEDRTNINWPLFFVHVQKEELLDFLEQHLDSLQPKNDLPDERVVLGTLCISYCMAFEANFRAVITNINGDEVEVLYVDYGNYETVQRNQLKSIDDQPEETRVHPAMAIPCILSGLDDGYMNGGGDLEEEDVLAMKMDVSCDREHFRLKFLNRRPDGVCVAEVARD</sequence>
<keyword evidence="1" id="KW-0479">Metal-binding</keyword>
<dbReference type="InterPro" id="IPR036875">
    <property type="entry name" value="Znf_CCHC_sf"/>
</dbReference>
<feature type="compositionally biased region" description="Basic and acidic residues" evidence="2">
    <location>
        <begin position="719"/>
        <end position="735"/>
    </location>
</feature>
<dbReference type="PANTHER" id="PTHR22948:SF29">
    <property type="entry name" value="FI02030P-RELATED"/>
    <property type="match status" value="1"/>
</dbReference>
<dbReference type="WBParaSite" id="PgB01_g024_t03">
    <property type="protein sequence ID" value="PgB01_g024_t03"/>
    <property type="gene ID" value="PgB01_g024"/>
</dbReference>
<dbReference type="GO" id="GO:0019899">
    <property type="term" value="F:enzyme binding"/>
    <property type="evidence" value="ECO:0007669"/>
    <property type="project" value="UniProtKB-ARBA"/>
</dbReference>
<evidence type="ECO:0000313" key="6">
    <source>
        <dbReference type="WBParaSite" id="PgB01_g024_t03"/>
    </source>
</evidence>
<feature type="compositionally biased region" description="Low complexity" evidence="2">
    <location>
        <begin position="627"/>
        <end position="644"/>
    </location>
</feature>
<dbReference type="SMART" id="SM00333">
    <property type="entry name" value="TUDOR"/>
    <property type="match status" value="2"/>
</dbReference>
<dbReference type="Gene3D" id="2.30.30.140">
    <property type="match status" value="2"/>
</dbReference>
<keyword evidence="1" id="KW-0862">Zinc</keyword>
<proteinExistence type="predicted"/>
<dbReference type="SMART" id="SM00343">
    <property type="entry name" value="ZnF_C2HC"/>
    <property type="match status" value="1"/>
</dbReference>
<evidence type="ECO:0000256" key="2">
    <source>
        <dbReference type="SAM" id="MobiDB-lite"/>
    </source>
</evidence>
<dbReference type="Gene3D" id="4.10.60.10">
    <property type="entry name" value="Zinc finger, CCHC-type"/>
    <property type="match status" value="1"/>
</dbReference>
<dbReference type="Pfam" id="PF00567">
    <property type="entry name" value="TUDOR"/>
    <property type="match status" value="2"/>
</dbReference>
<dbReference type="WBParaSite" id="PgB01_g024_t06">
    <property type="protein sequence ID" value="PgB01_g024_t06"/>
    <property type="gene ID" value="PgB01_g024"/>
</dbReference>
<evidence type="ECO:0000313" key="5">
    <source>
        <dbReference type="Proteomes" id="UP000887569"/>
    </source>
</evidence>
<dbReference type="WBParaSite" id="PgB01_g024_t04">
    <property type="protein sequence ID" value="PgB01_g024_t04"/>
    <property type="gene ID" value="PgB01_g024"/>
</dbReference>